<dbReference type="PANTHER" id="PTHR31919:SF1">
    <property type="entry name" value="ZINC FINGERS AND HOMEOBOXES PROTEIN 1, ISOFORM 2"/>
    <property type="match status" value="1"/>
</dbReference>
<protein>
    <submittedName>
        <fullName evidence="1">RIKEN cDNA 9130401M01 gene</fullName>
    </submittedName>
</protein>
<sequence>MESGCWVLGGEFEDSVFEERRERLSRPPMPYGAKRCEPQWFYEETESSDDTEVLTLKKFRGDLAYRQQEYEKALQEYLSISEKLSPTNFAMKRDVQEGQARCLVHLGRHVEALEIVTNLENKATNTDHLTTVLYLQLAVCSSLQNLEKTIFCLQKLISLHPLNPWIWHKLAKAYLSLGPALPASCASSRQQKHFSLNDKAIKSSLGEDCLLSLPETLPESSVFSTGANSKNTQNCLSAGREAMWVEAQMTACAALIRTRLLLQLTQPQQTSFALEKNLRTQQEIADKMKGFSFTEDALLLIEEVMGEDIVPEKIKDELHSEVKCVGPAALTGLVIASSKEFEDKWFRKIKEHFCL</sequence>
<dbReference type="InterPro" id="IPR041404">
    <property type="entry name" value="DUF5588"/>
</dbReference>
<dbReference type="Pfam" id="PF17826">
    <property type="entry name" value="DUF5588"/>
    <property type="match status" value="1"/>
</dbReference>
<dbReference type="InterPro" id="IPR011990">
    <property type="entry name" value="TPR-like_helical_dom_sf"/>
</dbReference>
<dbReference type="GeneTree" id="ENSGT00390000011435"/>
<dbReference type="Ensembl" id="ENSNGAT00000028659.1">
    <property type="protein sequence ID" value="ENSNGAP00000022970.1"/>
    <property type="gene ID" value="ENSNGAG00000021667.1"/>
</dbReference>
<reference evidence="1" key="1">
    <citation type="submission" date="2025-08" db="UniProtKB">
        <authorList>
            <consortium name="Ensembl"/>
        </authorList>
    </citation>
    <scope>IDENTIFICATION</scope>
</reference>
<accession>A0A8C6RRT1</accession>
<dbReference type="OMA" id="EWIADNN"/>
<proteinExistence type="predicted"/>
<gene>
    <name evidence="1" type="primary">CUNH8orf76</name>
</gene>
<keyword evidence="2" id="KW-1185">Reference proteome</keyword>
<evidence type="ECO:0000313" key="1">
    <source>
        <dbReference type="Ensembl" id="ENSNGAP00000022970.1"/>
    </source>
</evidence>
<organism evidence="1 2">
    <name type="scientific">Nannospalax galili</name>
    <name type="common">Northern Israeli blind subterranean mole rat</name>
    <name type="synonym">Spalax galili</name>
    <dbReference type="NCBI Taxonomy" id="1026970"/>
    <lineage>
        <taxon>Eukaryota</taxon>
        <taxon>Metazoa</taxon>
        <taxon>Chordata</taxon>
        <taxon>Craniata</taxon>
        <taxon>Vertebrata</taxon>
        <taxon>Euteleostomi</taxon>
        <taxon>Mammalia</taxon>
        <taxon>Eutheria</taxon>
        <taxon>Euarchontoglires</taxon>
        <taxon>Glires</taxon>
        <taxon>Rodentia</taxon>
        <taxon>Myomorpha</taxon>
        <taxon>Muroidea</taxon>
        <taxon>Spalacidae</taxon>
        <taxon>Spalacinae</taxon>
        <taxon>Nannospalax</taxon>
    </lineage>
</organism>
<evidence type="ECO:0000313" key="2">
    <source>
        <dbReference type="Proteomes" id="UP000694381"/>
    </source>
</evidence>
<reference evidence="1" key="2">
    <citation type="submission" date="2025-09" db="UniProtKB">
        <authorList>
            <consortium name="Ensembl"/>
        </authorList>
    </citation>
    <scope>IDENTIFICATION</scope>
</reference>
<dbReference type="Proteomes" id="UP000694381">
    <property type="component" value="Unassembled WGS sequence"/>
</dbReference>
<dbReference type="AlphaFoldDB" id="A0A8C6RRT1"/>
<name>A0A8C6RRT1_NANGA</name>
<dbReference type="SUPFAM" id="SSF48452">
    <property type="entry name" value="TPR-like"/>
    <property type="match status" value="1"/>
</dbReference>
<dbReference type="PANTHER" id="PTHR31919">
    <property type="entry name" value="ZINC FINGERS AND HOMEOBOXES PROTEIN 1, ISOFORM 2"/>
    <property type="match status" value="1"/>
</dbReference>
<dbReference type="Gene3D" id="1.25.40.10">
    <property type="entry name" value="Tetratricopeptide repeat domain"/>
    <property type="match status" value="1"/>
</dbReference>